<dbReference type="InterPro" id="IPR036388">
    <property type="entry name" value="WH-like_DNA-bd_sf"/>
</dbReference>
<dbReference type="InterPro" id="IPR001034">
    <property type="entry name" value="DeoR_HTH"/>
</dbReference>
<dbReference type="EMBL" id="JBHMCF010000029">
    <property type="protein sequence ID" value="MFB9473022.1"/>
    <property type="molecule type" value="Genomic_DNA"/>
</dbReference>
<evidence type="ECO:0000256" key="1">
    <source>
        <dbReference type="ARBA" id="ARBA00023015"/>
    </source>
</evidence>
<keyword evidence="6" id="KW-1185">Reference proteome</keyword>
<evidence type="ECO:0000313" key="6">
    <source>
        <dbReference type="Proteomes" id="UP001589568"/>
    </source>
</evidence>
<dbReference type="InterPro" id="IPR013196">
    <property type="entry name" value="HTH_11"/>
</dbReference>
<evidence type="ECO:0000256" key="2">
    <source>
        <dbReference type="ARBA" id="ARBA00023125"/>
    </source>
</evidence>
<keyword evidence="1" id="KW-0805">Transcription regulation</keyword>
<dbReference type="Pfam" id="PF25583">
    <property type="entry name" value="WCX"/>
    <property type="match status" value="1"/>
</dbReference>
<dbReference type="Pfam" id="PF08279">
    <property type="entry name" value="HTH_11"/>
    <property type="match status" value="1"/>
</dbReference>
<dbReference type="PROSITE" id="PS51000">
    <property type="entry name" value="HTH_DEOR_2"/>
    <property type="match status" value="1"/>
</dbReference>
<dbReference type="SUPFAM" id="SSF46785">
    <property type="entry name" value="Winged helix' DNA-binding domain"/>
    <property type="match status" value="1"/>
</dbReference>
<evidence type="ECO:0000256" key="3">
    <source>
        <dbReference type="ARBA" id="ARBA00023163"/>
    </source>
</evidence>
<dbReference type="RefSeq" id="WP_364363601.1">
    <property type="nucleotide sequence ID" value="NZ_JBHMCF010000029.1"/>
</dbReference>
<accession>A0ABV5NRT2</accession>
<name>A0ABV5NRT2_9ACTN</name>
<dbReference type="InterPro" id="IPR028349">
    <property type="entry name" value="PafC-like"/>
</dbReference>
<gene>
    <name evidence="5" type="ORF">ACFFR3_26275</name>
</gene>
<dbReference type="InterPro" id="IPR051534">
    <property type="entry name" value="CBASS_pafABC_assoc_protein"/>
</dbReference>
<dbReference type="Pfam" id="PF13280">
    <property type="entry name" value="WYL"/>
    <property type="match status" value="1"/>
</dbReference>
<reference evidence="5 6" key="1">
    <citation type="submission" date="2024-09" db="EMBL/GenBank/DDBJ databases">
        <authorList>
            <person name="Sun Q."/>
            <person name="Mori K."/>
        </authorList>
    </citation>
    <scope>NUCLEOTIDE SEQUENCE [LARGE SCALE GENOMIC DNA]</scope>
    <source>
        <strain evidence="5 6">JCM 3324</strain>
    </source>
</reference>
<organism evidence="5 6">
    <name type="scientific">Nonomuraea salmonea</name>
    <dbReference type="NCBI Taxonomy" id="46181"/>
    <lineage>
        <taxon>Bacteria</taxon>
        <taxon>Bacillati</taxon>
        <taxon>Actinomycetota</taxon>
        <taxon>Actinomycetes</taxon>
        <taxon>Streptosporangiales</taxon>
        <taxon>Streptosporangiaceae</taxon>
        <taxon>Nonomuraea</taxon>
    </lineage>
</organism>
<dbReference type="Gene3D" id="1.10.10.10">
    <property type="entry name" value="Winged helix-like DNA-binding domain superfamily/Winged helix DNA-binding domain"/>
    <property type="match status" value="1"/>
</dbReference>
<dbReference type="PROSITE" id="PS00894">
    <property type="entry name" value="HTH_DEOR_1"/>
    <property type="match status" value="1"/>
</dbReference>
<keyword evidence="3" id="KW-0804">Transcription</keyword>
<protein>
    <submittedName>
        <fullName evidence="5">YafY family protein</fullName>
    </submittedName>
</protein>
<dbReference type="InterPro" id="IPR026881">
    <property type="entry name" value="WYL_dom"/>
</dbReference>
<dbReference type="Proteomes" id="UP001589568">
    <property type="component" value="Unassembled WGS sequence"/>
</dbReference>
<evidence type="ECO:0000259" key="4">
    <source>
        <dbReference type="PROSITE" id="PS51000"/>
    </source>
</evidence>
<dbReference type="InterPro" id="IPR018356">
    <property type="entry name" value="Tscrpt_reg_HTH_DeoR_CS"/>
</dbReference>
<proteinExistence type="predicted"/>
<keyword evidence="2" id="KW-0238">DNA-binding</keyword>
<feature type="domain" description="HTH deoR-type" evidence="4">
    <location>
        <begin position="4"/>
        <end position="59"/>
    </location>
</feature>
<dbReference type="InterPro" id="IPR036390">
    <property type="entry name" value="WH_DNA-bd_sf"/>
</dbReference>
<sequence>MANTSTRTLRLLSLLQTHRYWPGAELAERLGVSARTLRRDIDRLRELGYPVQAQRGVDGGYQLAAGAALPPLVIDDEEAVALAVGLQAAAQNPVEGIAESSVRVLAKVVQVMPVRLRRRIDALRAMTVSAGWGNPAKAAADPSVLTTIALTCRDNERIRFTYTAADGRTTERHAEPHRLVSLGHRWYLVAYDLTRHDWRSFRIDRLSDPQSTGARFRPRDLPTADAAEFIQSSLDNVSPQSYRTQVLVYAPAEEVRTRMGRWATVEETEPGQCMVYMMTDSLDWPIMAVGTLDADFRVISPPELLTRFHTLGTRFTRAQ</sequence>
<dbReference type="PIRSF" id="PIRSF016838">
    <property type="entry name" value="PafC"/>
    <property type="match status" value="1"/>
</dbReference>
<dbReference type="PROSITE" id="PS52050">
    <property type="entry name" value="WYL"/>
    <property type="match status" value="1"/>
</dbReference>
<comment type="caution">
    <text evidence="5">The sequence shown here is derived from an EMBL/GenBank/DDBJ whole genome shotgun (WGS) entry which is preliminary data.</text>
</comment>
<dbReference type="InterPro" id="IPR057727">
    <property type="entry name" value="WCX_dom"/>
</dbReference>
<dbReference type="PANTHER" id="PTHR34580">
    <property type="match status" value="1"/>
</dbReference>
<evidence type="ECO:0000313" key="5">
    <source>
        <dbReference type="EMBL" id="MFB9473022.1"/>
    </source>
</evidence>
<dbReference type="PANTHER" id="PTHR34580:SF3">
    <property type="entry name" value="PROTEIN PAFB"/>
    <property type="match status" value="1"/>
</dbReference>